<dbReference type="InterPro" id="IPR015867">
    <property type="entry name" value="N-reg_PII/ATP_PRibTrfase_C"/>
</dbReference>
<dbReference type="InterPro" id="IPR004323">
    <property type="entry name" value="Ion_tolerance_CutA"/>
</dbReference>
<gene>
    <name evidence="2" type="ORF">METZ01_LOCUS97152</name>
</gene>
<dbReference type="PANTHER" id="PTHR23419">
    <property type="entry name" value="DIVALENT CATION TOLERANCE CUTA-RELATED"/>
    <property type="match status" value="1"/>
</dbReference>
<dbReference type="PANTHER" id="PTHR23419:SF8">
    <property type="entry name" value="FI09726P"/>
    <property type="match status" value="1"/>
</dbReference>
<protein>
    <recommendedName>
        <fullName evidence="3">Divalent-cation tolerance protein CutA</fullName>
    </recommendedName>
</protein>
<name>A0A381VX16_9ZZZZ</name>
<dbReference type="GO" id="GO:0005507">
    <property type="term" value="F:copper ion binding"/>
    <property type="evidence" value="ECO:0007669"/>
    <property type="project" value="TreeGrafter"/>
</dbReference>
<accession>A0A381VX16</accession>
<evidence type="ECO:0000313" key="2">
    <source>
        <dbReference type="EMBL" id="SVA44298.1"/>
    </source>
</evidence>
<evidence type="ECO:0008006" key="3">
    <source>
        <dbReference type="Google" id="ProtNLM"/>
    </source>
</evidence>
<reference evidence="2" key="1">
    <citation type="submission" date="2018-05" db="EMBL/GenBank/DDBJ databases">
        <authorList>
            <person name="Lanie J.A."/>
            <person name="Ng W.-L."/>
            <person name="Kazmierczak K.M."/>
            <person name="Andrzejewski T.M."/>
            <person name="Davidsen T.M."/>
            <person name="Wayne K.J."/>
            <person name="Tettelin H."/>
            <person name="Glass J.I."/>
            <person name="Rusch D."/>
            <person name="Podicherti R."/>
            <person name="Tsui H.-C.T."/>
            <person name="Winkler M.E."/>
        </authorList>
    </citation>
    <scope>NUCLEOTIDE SEQUENCE</scope>
</reference>
<dbReference type="InterPro" id="IPR011322">
    <property type="entry name" value="N-reg_PII-like_a/b"/>
</dbReference>
<sequence length="109" mass="12443">MDYAFILTTVSTEEEGHMIANELVKNKLAACVNIVPKVHSVYEWENAIQNETEVLLMIKTTKAREKDIYQTVQSLHSYDTPELITLPIDNGSDTYLHWLENSVRSTATE</sequence>
<organism evidence="2">
    <name type="scientific">marine metagenome</name>
    <dbReference type="NCBI Taxonomy" id="408172"/>
    <lineage>
        <taxon>unclassified sequences</taxon>
        <taxon>metagenomes</taxon>
        <taxon>ecological metagenomes</taxon>
    </lineage>
</organism>
<comment type="similarity">
    <text evidence="1">Belongs to the CutA family.</text>
</comment>
<evidence type="ECO:0000256" key="1">
    <source>
        <dbReference type="ARBA" id="ARBA00010169"/>
    </source>
</evidence>
<proteinExistence type="inferred from homology"/>
<dbReference type="GO" id="GO:0010038">
    <property type="term" value="P:response to metal ion"/>
    <property type="evidence" value="ECO:0007669"/>
    <property type="project" value="InterPro"/>
</dbReference>
<dbReference type="AlphaFoldDB" id="A0A381VX16"/>
<dbReference type="SUPFAM" id="SSF54913">
    <property type="entry name" value="GlnB-like"/>
    <property type="match status" value="1"/>
</dbReference>
<dbReference type="Pfam" id="PF03091">
    <property type="entry name" value="CutA1"/>
    <property type="match status" value="1"/>
</dbReference>
<dbReference type="Gene3D" id="3.30.70.120">
    <property type="match status" value="1"/>
</dbReference>
<dbReference type="EMBL" id="UINC01009909">
    <property type="protein sequence ID" value="SVA44298.1"/>
    <property type="molecule type" value="Genomic_DNA"/>
</dbReference>